<feature type="transmembrane region" description="Helical" evidence="1">
    <location>
        <begin position="179"/>
        <end position="200"/>
    </location>
</feature>
<feature type="transmembrane region" description="Helical" evidence="1">
    <location>
        <begin position="411"/>
        <end position="430"/>
    </location>
</feature>
<sequence>MLQLACLLGPGWAFVKAVRIDWTPEGDDAMIALRAMDVFSTSPPVMGQRSTSGMNDPSLASHHLGPLEYYLLAPLGELFGWAPWSIALTMCLLAAACSLITVRGALHLGGPVAACGALGTVLLTQWAIGVEGMFRPFNPYPALLALLAVMVLAWALLVGRWWAAPPFVVLVSLVAQANLAYAPIAVGLGLGTLLLAGVSARRGRWVYEGRERGPYRQRNRKPPRDHVGDHSLLGRMPRPLVWATVLLILCWLPSTVELFLYEPNNATQLYRYATAPDDPRRGLNVEGMLHLLEIFAPGPGGFGQLTPDLTLQRNPAMMLVGVLVILLGVLGCSRVGLRPGRSNAVLPCRVATAGLLGGAVSAALLPTGLIAPYYVALHLPLATFTWFAVLWRMYAAMPGARNRPTTRVRHALTVAAAAAAGLATVTARPIDVTPLLDAGRVVAGADEVVSKTGEPDALIIRGEGGAIVALSYTSAVAFDQHRQGRTIYDQGAWPFPEDFDERRIDDAPSGGYELYISDEAWARPAELQQWSVPTKTPEPGNIYLTADP</sequence>
<feature type="transmembrane region" description="Helical" evidence="1">
    <location>
        <begin position="108"/>
        <end position="128"/>
    </location>
</feature>
<reference evidence="2 3" key="1">
    <citation type="submission" date="2020-07" db="EMBL/GenBank/DDBJ databases">
        <title>Sequencing the genomes of 1000 actinobacteria strains.</title>
        <authorList>
            <person name="Klenk H.-P."/>
        </authorList>
    </citation>
    <scope>NUCLEOTIDE SEQUENCE [LARGE SCALE GENOMIC DNA]</scope>
    <source>
        <strain evidence="2 3">DSM 24723</strain>
    </source>
</reference>
<dbReference type="RefSeq" id="WP_179463476.1">
    <property type="nucleotide sequence ID" value="NZ_JACBZX010000001.1"/>
</dbReference>
<gene>
    <name evidence="2" type="ORF">BJY28_002716</name>
</gene>
<name>A0A852X743_9MICO</name>
<protein>
    <recommendedName>
        <fullName evidence="4">4-amino-4-deoxy-L-arabinose transferase</fullName>
    </recommendedName>
</protein>
<comment type="caution">
    <text evidence="2">The sequence shown here is derived from an EMBL/GenBank/DDBJ whole genome shotgun (WGS) entry which is preliminary data.</text>
</comment>
<evidence type="ECO:0000313" key="3">
    <source>
        <dbReference type="Proteomes" id="UP000592181"/>
    </source>
</evidence>
<feature type="transmembrane region" description="Helical" evidence="1">
    <location>
        <begin position="140"/>
        <end position="159"/>
    </location>
</feature>
<keyword evidence="1" id="KW-0812">Transmembrane</keyword>
<feature type="transmembrane region" description="Helical" evidence="1">
    <location>
        <begin position="78"/>
        <end position="102"/>
    </location>
</feature>
<keyword evidence="1" id="KW-1133">Transmembrane helix</keyword>
<evidence type="ECO:0000256" key="1">
    <source>
        <dbReference type="SAM" id="Phobius"/>
    </source>
</evidence>
<feature type="transmembrane region" description="Helical" evidence="1">
    <location>
        <begin position="344"/>
        <end position="365"/>
    </location>
</feature>
<dbReference type="AlphaFoldDB" id="A0A852X743"/>
<evidence type="ECO:0008006" key="4">
    <source>
        <dbReference type="Google" id="ProtNLM"/>
    </source>
</evidence>
<proteinExistence type="predicted"/>
<feature type="transmembrane region" description="Helical" evidence="1">
    <location>
        <begin position="240"/>
        <end position="261"/>
    </location>
</feature>
<feature type="transmembrane region" description="Helical" evidence="1">
    <location>
        <begin position="316"/>
        <end position="337"/>
    </location>
</feature>
<keyword evidence="1" id="KW-0472">Membrane</keyword>
<feature type="transmembrane region" description="Helical" evidence="1">
    <location>
        <begin position="371"/>
        <end position="391"/>
    </location>
</feature>
<evidence type="ECO:0000313" key="2">
    <source>
        <dbReference type="EMBL" id="NYG38247.1"/>
    </source>
</evidence>
<dbReference type="EMBL" id="JACBZX010000001">
    <property type="protein sequence ID" value="NYG38247.1"/>
    <property type="molecule type" value="Genomic_DNA"/>
</dbReference>
<keyword evidence="3" id="KW-1185">Reference proteome</keyword>
<accession>A0A852X743</accession>
<organism evidence="2 3">
    <name type="scientific">Janibacter alkaliphilus</name>
    <dbReference type="NCBI Taxonomy" id="1069963"/>
    <lineage>
        <taxon>Bacteria</taxon>
        <taxon>Bacillati</taxon>
        <taxon>Actinomycetota</taxon>
        <taxon>Actinomycetes</taxon>
        <taxon>Micrococcales</taxon>
        <taxon>Intrasporangiaceae</taxon>
        <taxon>Janibacter</taxon>
    </lineage>
</organism>
<dbReference type="Proteomes" id="UP000592181">
    <property type="component" value="Unassembled WGS sequence"/>
</dbReference>